<dbReference type="SUPFAM" id="SSF53474">
    <property type="entry name" value="alpha/beta-Hydrolases"/>
    <property type="match status" value="1"/>
</dbReference>
<keyword evidence="1" id="KW-0378">Hydrolase</keyword>
<evidence type="ECO:0000313" key="4">
    <source>
        <dbReference type="Proteomes" id="UP000184052"/>
    </source>
</evidence>
<dbReference type="Proteomes" id="UP000184052">
    <property type="component" value="Unassembled WGS sequence"/>
</dbReference>
<sequence length="310" mass="35660">MIKKLQLVKILLKIRLKFKMNIYNYRKHRRSSLNYRVSSRIVGLFSIFSQLPPGIKSKKIRINGIEGEWIYRDEIDRSKVIVYFHGGGYTHGTEKKYRLIIGEMVKETGINTFMFDYRLAPEHPYPAAFEDAVKAYDFLVKEGVQGRDMIFMGDSAGGGLALALSLYLKDKGRELPGKILAMSPWTDLAGTGESIRKNEKTELFVPEKLLNEYSRGYVGRDNPRNPYISPLYGNLEGLPDTYINVGSHETLLDDSTRMHEKLIESGVNSTLSIGEGLFHCYPLWALALEESLEEFRRMQRFILELEHYFP</sequence>
<dbReference type="InterPro" id="IPR029058">
    <property type="entry name" value="AB_hydrolase_fold"/>
</dbReference>
<dbReference type="PANTHER" id="PTHR48081:SF8">
    <property type="entry name" value="ALPHA_BETA HYDROLASE FOLD-3 DOMAIN-CONTAINING PROTEIN-RELATED"/>
    <property type="match status" value="1"/>
</dbReference>
<dbReference type="InterPro" id="IPR013094">
    <property type="entry name" value="AB_hydrolase_3"/>
</dbReference>
<reference evidence="3 4" key="1">
    <citation type="submission" date="2016-11" db="EMBL/GenBank/DDBJ databases">
        <authorList>
            <person name="Jaros S."/>
            <person name="Januszkiewicz K."/>
            <person name="Wedrychowicz H."/>
        </authorList>
    </citation>
    <scope>NUCLEOTIDE SEQUENCE [LARGE SCALE GENOMIC DNA]</scope>
    <source>
        <strain evidence="3 4">DSM 17477</strain>
    </source>
</reference>
<evidence type="ECO:0000313" key="3">
    <source>
        <dbReference type="EMBL" id="SHI49107.1"/>
    </source>
</evidence>
<dbReference type="PANTHER" id="PTHR48081">
    <property type="entry name" value="AB HYDROLASE SUPERFAMILY PROTEIN C4A8.06C"/>
    <property type="match status" value="1"/>
</dbReference>
<feature type="domain" description="Alpha/beta hydrolase fold-3" evidence="2">
    <location>
        <begin position="81"/>
        <end position="281"/>
    </location>
</feature>
<dbReference type="GO" id="GO:0016787">
    <property type="term" value="F:hydrolase activity"/>
    <property type="evidence" value="ECO:0007669"/>
    <property type="project" value="UniProtKB-KW"/>
</dbReference>
<dbReference type="Gene3D" id="3.40.50.1820">
    <property type="entry name" value="alpha/beta hydrolase"/>
    <property type="match status" value="1"/>
</dbReference>
<dbReference type="OrthoDB" id="1698432at2"/>
<dbReference type="Pfam" id="PF07859">
    <property type="entry name" value="Abhydrolase_3"/>
    <property type="match status" value="1"/>
</dbReference>
<dbReference type="InterPro" id="IPR050300">
    <property type="entry name" value="GDXG_lipolytic_enzyme"/>
</dbReference>
<evidence type="ECO:0000256" key="1">
    <source>
        <dbReference type="ARBA" id="ARBA00022801"/>
    </source>
</evidence>
<dbReference type="AlphaFoldDB" id="A0A1M6BKB5"/>
<accession>A0A1M6BKB5</accession>
<name>A0A1M6BKB5_9FIRM</name>
<dbReference type="EMBL" id="FQZL01000005">
    <property type="protein sequence ID" value="SHI49107.1"/>
    <property type="molecule type" value="Genomic_DNA"/>
</dbReference>
<protein>
    <submittedName>
        <fullName evidence="3">Acetyl esterase/lipase</fullName>
    </submittedName>
</protein>
<evidence type="ECO:0000259" key="2">
    <source>
        <dbReference type="Pfam" id="PF07859"/>
    </source>
</evidence>
<proteinExistence type="predicted"/>
<organism evidence="3 4">
    <name type="scientific">Dethiosulfatibacter aminovorans DSM 17477</name>
    <dbReference type="NCBI Taxonomy" id="1121476"/>
    <lineage>
        <taxon>Bacteria</taxon>
        <taxon>Bacillati</taxon>
        <taxon>Bacillota</taxon>
        <taxon>Tissierellia</taxon>
        <taxon>Dethiosulfatibacter</taxon>
    </lineage>
</organism>
<dbReference type="STRING" id="1121476.SAMN02745751_00386"/>
<keyword evidence="4" id="KW-1185">Reference proteome</keyword>
<gene>
    <name evidence="3" type="ORF">SAMN02745751_00386</name>
</gene>
<dbReference type="RefSeq" id="WP_094762640.1">
    <property type="nucleotide sequence ID" value="NZ_FQZL01000005.1"/>
</dbReference>